<evidence type="ECO:0000313" key="1">
    <source>
        <dbReference type="EMBL" id="MEN0581906.1"/>
    </source>
</evidence>
<dbReference type="InterPro" id="IPR038512">
    <property type="entry name" value="GpU-like_sf"/>
</dbReference>
<comment type="caution">
    <text evidence="1">The sequence shown here is derived from an EMBL/GenBank/DDBJ whole genome shotgun (WGS) entry which is preliminary data.</text>
</comment>
<gene>
    <name evidence="1" type="ORF">AAIG39_23310</name>
</gene>
<dbReference type="InterPro" id="IPR009312">
    <property type="entry name" value="Phage_lambda_GpU-like"/>
</dbReference>
<proteinExistence type="predicted"/>
<protein>
    <submittedName>
        <fullName evidence="1">Phage minor tail U family protein</fullName>
    </submittedName>
</protein>
<dbReference type="EMBL" id="JBCIVJ010000031">
    <property type="protein sequence ID" value="MEN0581906.1"/>
    <property type="molecule type" value="Genomic_DNA"/>
</dbReference>
<sequence length="132" mass="14881">MKNSDIRLAVIDALEAEIRDAALYFDGRPAVFEETDFPAIAVYLTDAAPTGEEVDVELWQAVLHIEVFLPAQAPDSELDEWVGTRIFPALNDVPALRELLTLMNIQGYDYQRDDVLALWGSADLKYTITYEM</sequence>
<accession>A0ABU9VB76</accession>
<keyword evidence="2" id="KW-1185">Reference proteome</keyword>
<evidence type="ECO:0000313" key="2">
    <source>
        <dbReference type="Proteomes" id="UP001411173"/>
    </source>
</evidence>
<dbReference type="SUPFAM" id="SSF143749">
    <property type="entry name" value="Phage tail protein-like"/>
    <property type="match status" value="1"/>
</dbReference>
<dbReference type="InterPro" id="IPR035934">
    <property type="entry name" value="Phage_tail_protein-like_sf"/>
</dbReference>
<dbReference type="RefSeq" id="WP_343194830.1">
    <property type="nucleotide sequence ID" value="NZ_JBCIVJ010000031.1"/>
</dbReference>
<reference evidence="1 2" key="1">
    <citation type="submission" date="2024-02" db="EMBL/GenBank/DDBJ databases">
        <title>Whole genome of MDR Enterobacteriaceae from southern Thailand.</title>
        <authorList>
            <person name="Surachat K."/>
        </authorList>
    </citation>
    <scope>NUCLEOTIDE SEQUENCE [LARGE SCALE GENOMIC DNA]</scope>
    <source>
        <strain evidence="1 2">PSU_29</strain>
    </source>
</reference>
<dbReference type="Pfam" id="PF06141">
    <property type="entry name" value="Phage_tail_U"/>
    <property type="match status" value="1"/>
</dbReference>
<name>A0ABU9VB76_9ENTR</name>
<dbReference type="Proteomes" id="UP001411173">
    <property type="component" value="Unassembled WGS sequence"/>
</dbReference>
<organism evidence="1 2">
    <name type="scientific">Phytobacter palmae</name>
    <dbReference type="NCBI Taxonomy" id="1855371"/>
    <lineage>
        <taxon>Bacteria</taxon>
        <taxon>Pseudomonadati</taxon>
        <taxon>Pseudomonadota</taxon>
        <taxon>Gammaproteobacteria</taxon>
        <taxon>Enterobacterales</taxon>
        <taxon>Enterobacteriaceae</taxon>
        <taxon>Phytobacter</taxon>
    </lineage>
</organism>
<dbReference type="Gene3D" id="3.30.70.1700">
    <property type="entry name" value="Phage minor tail protein U"/>
    <property type="match status" value="1"/>
</dbReference>